<proteinExistence type="predicted"/>
<dbReference type="GO" id="GO:0006527">
    <property type="term" value="P:L-arginine catabolic process"/>
    <property type="evidence" value="ECO:0007669"/>
    <property type="project" value="InterPro"/>
</dbReference>
<evidence type="ECO:0000256" key="1">
    <source>
        <dbReference type="ARBA" id="ARBA00022503"/>
    </source>
</evidence>
<dbReference type="Gene3D" id="2.40.40.20">
    <property type="match status" value="1"/>
</dbReference>
<organism evidence="4 5">
    <name type="scientific">Pseudomonas frederiksbergensis</name>
    <dbReference type="NCBI Taxonomy" id="104087"/>
    <lineage>
        <taxon>Bacteria</taxon>
        <taxon>Pseudomonadati</taxon>
        <taxon>Pseudomonadota</taxon>
        <taxon>Gammaproteobacteria</taxon>
        <taxon>Pseudomonadales</taxon>
        <taxon>Pseudomonadaceae</taxon>
        <taxon>Pseudomonas</taxon>
    </lineage>
</organism>
<keyword evidence="3" id="KW-0012">Acyltransferase</keyword>
<keyword evidence="2" id="KW-0808">Transferase</keyword>
<dbReference type="InterPro" id="IPR007041">
    <property type="entry name" value="Arg_succinylTrfase_AstA/AruG"/>
</dbReference>
<evidence type="ECO:0000313" key="4">
    <source>
        <dbReference type="EMBL" id="APC14294.1"/>
    </source>
</evidence>
<dbReference type="PANTHER" id="PTHR30420:SF1">
    <property type="entry name" value="ARGININE N-SUCCINYLTRANSFERASE"/>
    <property type="match status" value="1"/>
</dbReference>
<name>A0A1J0EE19_9PSED</name>
<evidence type="ECO:0000313" key="5">
    <source>
        <dbReference type="Proteomes" id="UP000182567"/>
    </source>
</evidence>
<sequence length="152" mass="15936">MIVRPATMNDLPALLALAHSAGTGLTTLPADAGRLRQRLEWAEKTFAGEAERGDTDYLFVLEAEIECATGDIRAVRDSQVLQLSIGTPGEQAAVYLIHNRQFADCRITAAAARVAAGTLIVDAHTAKTLGLSAGVSVRAVSLAVPARQQSAA</sequence>
<dbReference type="Proteomes" id="UP000182567">
    <property type="component" value="Chromosome"/>
</dbReference>
<dbReference type="PANTHER" id="PTHR30420">
    <property type="entry name" value="N-SUCCINYLARGININE DIHYDROLASE"/>
    <property type="match status" value="1"/>
</dbReference>
<protein>
    <recommendedName>
        <fullName evidence="6">Arginine N-succinyltransferase</fullName>
    </recommendedName>
</protein>
<dbReference type="InterPro" id="IPR016181">
    <property type="entry name" value="Acyl_CoA_acyltransferase"/>
</dbReference>
<dbReference type="GO" id="GO:0008791">
    <property type="term" value="F:arginine N-succinyltransferase activity"/>
    <property type="evidence" value="ECO:0007669"/>
    <property type="project" value="InterPro"/>
</dbReference>
<evidence type="ECO:0008006" key="6">
    <source>
        <dbReference type="Google" id="ProtNLM"/>
    </source>
</evidence>
<dbReference type="OrthoDB" id="21121at2"/>
<reference evidence="5" key="1">
    <citation type="submission" date="2016-10" db="EMBL/GenBank/DDBJ databases">
        <title>Pseudomonas frederiksbergensis ERGS4:02 complete genome.</title>
        <authorList>
            <person name="Kumar R."/>
            <person name="Acharya V."/>
            <person name="Singh D."/>
        </authorList>
    </citation>
    <scope>NUCLEOTIDE SEQUENCE [LARGE SCALE GENOMIC DNA]</scope>
    <source>
        <strain evidence="5">ERGS4:02</strain>
    </source>
</reference>
<keyword evidence="1" id="KW-0056">Arginine metabolism</keyword>
<dbReference type="Pfam" id="PF04958">
    <property type="entry name" value="AstA"/>
    <property type="match status" value="2"/>
</dbReference>
<dbReference type="SUPFAM" id="SSF55729">
    <property type="entry name" value="Acyl-CoA N-acyltransferases (Nat)"/>
    <property type="match status" value="2"/>
</dbReference>
<gene>
    <name evidence="4" type="ORF">BLL42_00505</name>
</gene>
<evidence type="ECO:0000256" key="2">
    <source>
        <dbReference type="ARBA" id="ARBA00022679"/>
    </source>
</evidence>
<dbReference type="AlphaFoldDB" id="A0A1J0EE19"/>
<dbReference type="EMBL" id="CP017886">
    <property type="protein sequence ID" value="APC14294.1"/>
    <property type="molecule type" value="Genomic_DNA"/>
</dbReference>
<accession>A0A1J0EE19</accession>
<evidence type="ECO:0000256" key="3">
    <source>
        <dbReference type="ARBA" id="ARBA00023315"/>
    </source>
</evidence>